<comment type="caution">
    <text evidence="8">The sequence shown here is derived from an EMBL/GenBank/DDBJ whole genome shotgun (WGS) entry which is preliminary data.</text>
</comment>
<feature type="domain" description="Alpha-type protein kinase" evidence="7">
    <location>
        <begin position="139"/>
        <end position="345"/>
    </location>
</feature>
<dbReference type="InterPro" id="IPR004166">
    <property type="entry name" value="a-kinase_dom"/>
</dbReference>
<dbReference type="PANTHER" id="PTHR45992:SF2">
    <property type="entry name" value="EUKARYOTIC ELONGATION FACTOR 2 KINASE"/>
    <property type="match status" value="1"/>
</dbReference>
<evidence type="ECO:0000256" key="2">
    <source>
        <dbReference type="ARBA" id="ARBA00022679"/>
    </source>
</evidence>
<evidence type="ECO:0000256" key="5">
    <source>
        <dbReference type="ARBA" id="ARBA00022840"/>
    </source>
</evidence>
<dbReference type="EMBL" id="ASPP01015262">
    <property type="protein sequence ID" value="ETO18248.1"/>
    <property type="molecule type" value="Genomic_DNA"/>
</dbReference>
<evidence type="ECO:0000313" key="8">
    <source>
        <dbReference type="EMBL" id="ETO18248.1"/>
    </source>
</evidence>
<dbReference type="PROSITE" id="PS51158">
    <property type="entry name" value="ALPHA_KINASE"/>
    <property type="match status" value="1"/>
</dbReference>
<feature type="compositionally biased region" description="Basic and acidic residues" evidence="6">
    <location>
        <begin position="110"/>
        <end position="119"/>
    </location>
</feature>
<dbReference type="Gene3D" id="3.20.200.10">
    <property type="entry name" value="MHCK/EF2 kinase"/>
    <property type="match status" value="1"/>
</dbReference>
<reference evidence="8 9" key="1">
    <citation type="journal article" date="2013" name="Curr. Biol.">
        <title>The Genome of the Foraminiferan Reticulomyxa filosa.</title>
        <authorList>
            <person name="Glockner G."/>
            <person name="Hulsmann N."/>
            <person name="Schleicher M."/>
            <person name="Noegel A.A."/>
            <person name="Eichinger L."/>
            <person name="Gallinger C."/>
            <person name="Pawlowski J."/>
            <person name="Sierra R."/>
            <person name="Euteneuer U."/>
            <person name="Pillet L."/>
            <person name="Moustafa A."/>
            <person name="Platzer M."/>
            <person name="Groth M."/>
            <person name="Szafranski K."/>
            <person name="Schliwa M."/>
        </authorList>
    </citation>
    <scope>NUCLEOTIDE SEQUENCE [LARGE SCALE GENOMIC DNA]</scope>
</reference>
<protein>
    <submittedName>
        <fullName evidence="8">Myosin heavy chain kinase</fullName>
    </submittedName>
</protein>
<evidence type="ECO:0000256" key="3">
    <source>
        <dbReference type="ARBA" id="ARBA00022741"/>
    </source>
</evidence>
<dbReference type="InterPro" id="IPR011009">
    <property type="entry name" value="Kinase-like_dom_sf"/>
</dbReference>
<dbReference type="InterPro" id="IPR051852">
    <property type="entry name" value="Alpha-type_PK"/>
</dbReference>
<dbReference type="Pfam" id="PF02816">
    <property type="entry name" value="Alpha_kinase"/>
    <property type="match status" value="1"/>
</dbReference>
<keyword evidence="5" id="KW-0067">ATP-binding</keyword>
<dbReference type="AlphaFoldDB" id="X6MW72"/>
<keyword evidence="1" id="KW-0723">Serine/threonine-protein kinase</keyword>
<dbReference type="GO" id="GO:0004674">
    <property type="term" value="F:protein serine/threonine kinase activity"/>
    <property type="evidence" value="ECO:0007669"/>
    <property type="project" value="UniProtKB-KW"/>
</dbReference>
<evidence type="ECO:0000259" key="7">
    <source>
        <dbReference type="PROSITE" id="PS51158"/>
    </source>
</evidence>
<feature type="compositionally biased region" description="Basic and acidic residues" evidence="6">
    <location>
        <begin position="127"/>
        <end position="155"/>
    </location>
</feature>
<dbReference type="SUPFAM" id="SSF56112">
    <property type="entry name" value="Protein kinase-like (PK-like)"/>
    <property type="match status" value="1"/>
</dbReference>
<feature type="compositionally biased region" description="Basic residues" evidence="6">
    <location>
        <begin position="69"/>
        <end position="80"/>
    </location>
</feature>
<keyword evidence="9" id="KW-1185">Reference proteome</keyword>
<dbReference type="OrthoDB" id="301415at2759"/>
<keyword evidence="2" id="KW-0808">Transferase</keyword>
<dbReference type="Gene3D" id="3.30.200.20">
    <property type="entry name" value="Phosphorylase Kinase, domain 1"/>
    <property type="match status" value="1"/>
</dbReference>
<evidence type="ECO:0000313" key="9">
    <source>
        <dbReference type="Proteomes" id="UP000023152"/>
    </source>
</evidence>
<dbReference type="PANTHER" id="PTHR45992">
    <property type="entry name" value="EUKARYOTIC ELONGATION FACTOR 2 KINASE-RELATED"/>
    <property type="match status" value="1"/>
</dbReference>
<organism evidence="8 9">
    <name type="scientific">Reticulomyxa filosa</name>
    <dbReference type="NCBI Taxonomy" id="46433"/>
    <lineage>
        <taxon>Eukaryota</taxon>
        <taxon>Sar</taxon>
        <taxon>Rhizaria</taxon>
        <taxon>Retaria</taxon>
        <taxon>Foraminifera</taxon>
        <taxon>Monothalamids</taxon>
        <taxon>Reticulomyxidae</taxon>
        <taxon>Reticulomyxa</taxon>
    </lineage>
</organism>
<dbReference type="SMART" id="SM00811">
    <property type="entry name" value="Alpha_kinase"/>
    <property type="match status" value="1"/>
</dbReference>
<keyword evidence="3" id="KW-0547">Nucleotide-binding</keyword>
<sequence>MEQKKEFEKFEKANGLQEKESESKPLLEAGKRSKAVKTTEGGKYGSISKFEAKTKTKMKKKNTQPQIKTKGKAKGAKSRNKVQYEGEAHSCNLESNCIVSSCLLSSSSSCDDKEEKDKEEKEEENNEKEKENNNNENEKDNDKEKEKKDKEEEEQVFDKRNKLIKQLLGIEFAHELKVAKKCIMDEREYSEQGWFDITTYFNDVRTQCEAQRFANEYNGYDPPKKIAFLASSVILLADDTLDVRDRFYCVEDYLHGSYIKHLDNHGGDEQLRNTPAAFAHFTYEASNNRLLVCDIQGVGDLYTDPQIHTFDGRGFGKGNLGIDGMVRFLRLINAMSFATLQIATF</sequence>
<dbReference type="GO" id="GO:0031037">
    <property type="term" value="P:myosin II filament disassembly"/>
    <property type="evidence" value="ECO:0007669"/>
    <property type="project" value="TreeGrafter"/>
</dbReference>
<evidence type="ECO:0000256" key="1">
    <source>
        <dbReference type="ARBA" id="ARBA00022527"/>
    </source>
</evidence>
<evidence type="ECO:0000256" key="6">
    <source>
        <dbReference type="SAM" id="MobiDB-lite"/>
    </source>
</evidence>
<feature type="region of interest" description="Disordered" evidence="6">
    <location>
        <begin position="1"/>
        <end position="84"/>
    </location>
</feature>
<keyword evidence="4 8" id="KW-0418">Kinase</keyword>
<evidence type="ECO:0000256" key="4">
    <source>
        <dbReference type="ARBA" id="ARBA00022777"/>
    </source>
</evidence>
<feature type="region of interest" description="Disordered" evidence="6">
    <location>
        <begin position="106"/>
        <end position="155"/>
    </location>
</feature>
<dbReference type="GO" id="GO:1903013">
    <property type="term" value="P:response to differentiation-inducing factor 1"/>
    <property type="evidence" value="ECO:0007669"/>
    <property type="project" value="TreeGrafter"/>
</dbReference>
<dbReference type="GO" id="GO:0005524">
    <property type="term" value="F:ATP binding"/>
    <property type="evidence" value="ECO:0007669"/>
    <property type="project" value="UniProtKB-KW"/>
</dbReference>
<dbReference type="Proteomes" id="UP000023152">
    <property type="component" value="Unassembled WGS sequence"/>
</dbReference>
<gene>
    <name evidence="8" type="ORF">RFI_19031</name>
</gene>
<feature type="compositionally biased region" description="Basic and acidic residues" evidence="6">
    <location>
        <begin position="1"/>
        <end position="31"/>
    </location>
</feature>
<proteinExistence type="predicted"/>
<accession>X6MW72</accession>
<name>X6MW72_RETFI</name>